<dbReference type="Pfam" id="PF00753">
    <property type="entry name" value="Lactamase_B"/>
    <property type="match status" value="1"/>
</dbReference>
<dbReference type="Proteomes" id="UP001595921">
    <property type="component" value="Unassembled WGS sequence"/>
</dbReference>
<dbReference type="Gene3D" id="3.60.15.10">
    <property type="entry name" value="Ribonuclease Z/Hydroxyacylglutathione hydrolase-like"/>
    <property type="match status" value="1"/>
</dbReference>
<dbReference type="InterPro" id="IPR001279">
    <property type="entry name" value="Metallo-B-lactamas"/>
</dbReference>
<evidence type="ECO:0000313" key="2">
    <source>
        <dbReference type="EMBL" id="MFC4360136.1"/>
    </source>
</evidence>
<name>A0ABD5PH72_9EURY</name>
<dbReference type="RefSeq" id="WP_267623169.1">
    <property type="nucleotide sequence ID" value="NZ_JAODIW010000008.1"/>
</dbReference>
<reference evidence="2 3" key="1">
    <citation type="journal article" date="2019" name="Int. J. Syst. Evol. Microbiol.">
        <title>The Global Catalogue of Microorganisms (GCM) 10K type strain sequencing project: providing services to taxonomists for standard genome sequencing and annotation.</title>
        <authorList>
            <consortium name="The Broad Institute Genomics Platform"/>
            <consortium name="The Broad Institute Genome Sequencing Center for Infectious Disease"/>
            <person name="Wu L."/>
            <person name="Ma J."/>
        </authorList>
    </citation>
    <scope>NUCLEOTIDE SEQUENCE [LARGE SCALE GENOMIC DNA]</scope>
    <source>
        <strain evidence="2 3">CGMCC 1.12553</strain>
    </source>
</reference>
<dbReference type="InterPro" id="IPR050855">
    <property type="entry name" value="NDM-1-like"/>
</dbReference>
<dbReference type="SMART" id="SM00849">
    <property type="entry name" value="Lactamase_B"/>
    <property type="match status" value="1"/>
</dbReference>
<dbReference type="EMBL" id="JBHSDS010000010">
    <property type="protein sequence ID" value="MFC4360136.1"/>
    <property type="molecule type" value="Genomic_DNA"/>
</dbReference>
<evidence type="ECO:0000259" key="1">
    <source>
        <dbReference type="SMART" id="SM00849"/>
    </source>
</evidence>
<dbReference type="InterPro" id="IPR036866">
    <property type="entry name" value="RibonucZ/Hydroxyglut_hydro"/>
</dbReference>
<accession>A0ABD5PH72</accession>
<dbReference type="AlphaFoldDB" id="A0ABD5PH72"/>
<feature type="domain" description="Metallo-beta-lactamase" evidence="1">
    <location>
        <begin position="15"/>
        <end position="204"/>
    </location>
</feature>
<dbReference type="SUPFAM" id="SSF56281">
    <property type="entry name" value="Metallo-hydrolase/oxidoreductase"/>
    <property type="match status" value="1"/>
</dbReference>
<gene>
    <name evidence="2" type="ORF">ACFO0N_19480</name>
</gene>
<organism evidence="2 3">
    <name type="scientific">Halobium salinum</name>
    <dbReference type="NCBI Taxonomy" id="1364940"/>
    <lineage>
        <taxon>Archaea</taxon>
        <taxon>Methanobacteriati</taxon>
        <taxon>Methanobacteriota</taxon>
        <taxon>Stenosarchaea group</taxon>
        <taxon>Halobacteria</taxon>
        <taxon>Halobacteriales</taxon>
        <taxon>Haloferacaceae</taxon>
        <taxon>Halobium</taxon>
    </lineage>
</organism>
<sequence length="223" mass="24334">MTLPPNRVWRLRLRGVNAYLVDADVLTLVDAGTPWDAKRIRSRLEDVGFEASDIERVLLTHFDLDHVGALADLGPDLDATVHVADPDGQFLTGTAQPPMTNHKGALQRLLGAFLTRPDLPVEVVEDGDEVGPFEAVRTPGHTPGHTSFLHEGFDVAFAGDVVREIDGELKPTSWVMCYDAGQNRRSVGRLADRALRLDVVAPGHGNPLRGEAGDSLRRLADRL</sequence>
<dbReference type="PANTHER" id="PTHR42951">
    <property type="entry name" value="METALLO-BETA-LACTAMASE DOMAIN-CONTAINING"/>
    <property type="match status" value="1"/>
</dbReference>
<comment type="caution">
    <text evidence="2">The sequence shown here is derived from an EMBL/GenBank/DDBJ whole genome shotgun (WGS) entry which is preliminary data.</text>
</comment>
<protein>
    <submittedName>
        <fullName evidence="2">MBL fold metallo-hydrolase</fullName>
    </submittedName>
</protein>
<dbReference type="PANTHER" id="PTHR42951:SF4">
    <property type="entry name" value="ACYL-COENZYME A THIOESTERASE MBLAC2"/>
    <property type="match status" value="1"/>
</dbReference>
<dbReference type="CDD" id="cd07721">
    <property type="entry name" value="yflN-like_MBL-fold"/>
    <property type="match status" value="1"/>
</dbReference>
<proteinExistence type="predicted"/>
<keyword evidence="3" id="KW-1185">Reference proteome</keyword>
<evidence type="ECO:0000313" key="3">
    <source>
        <dbReference type="Proteomes" id="UP001595921"/>
    </source>
</evidence>